<comment type="subcellular location">
    <subcellularLocation>
        <location evidence="5">Secreted</location>
    </subcellularLocation>
    <subcellularLocation>
        <location evidence="5">Bacterial flagellum</location>
    </subcellularLocation>
</comment>
<gene>
    <name evidence="8" type="ORF">D2A34_02130</name>
</gene>
<dbReference type="InterPro" id="IPR040026">
    <property type="entry name" value="FliD"/>
</dbReference>
<dbReference type="PANTHER" id="PTHR30288:SF0">
    <property type="entry name" value="FLAGELLAR HOOK-ASSOCIATED PROTEIN 2"/>
    <property type="match status" value="1"/>
</dbReference>
<dbReference type="Pfam" id="PF02465">
    <property type="entry name" value="FliD_N"/>
    <property type="match status" value="1"/>
</dbReference>
<evidence type="ECO:0000256" key="3">
    <source>
        <dbReference type="ARBA" id="ARBA00023054"/>
    </source>
</evidence>
<dbReference type="GO" id="GO:0009421">
    <property type="term" value="C:bacterial-type flagellum filament cap"/>
    <property type="evidence" value="ECO:0007669"/>
    <property type="project" value="InterPro"/>
</dbReference>
<organism evidence="8 9">
    <name type="scientific">Clostridium chromiireducens</name>
    <dbReference type="NCBI Taxonomy" id="225345"/>
    <lineage>
        <taxon>Bacteria</taxon>
        <taxon>Bacillati</taxon>
        <taxon>Bacillota</taxon>
        <taxon>Clostridia</taxon>
        <taxon>Eubacteriales</taxon>
        <taxon>Clostridiaceae</taxon>
        <taxon>Clostridium</taxon>
    </lineage>
</organism>
<keyword evidence="8" id="KW-0969">Cilium</keyword>
<name>A0A399IUP1_9CLOT</name>
<dbReference type="GO" id="GO:0071973">
    <property type="term" value="P:bacterial-type flagellum-dependent cell motility"/>
    <property type="evidence" value="ECO:0007669"/>
    <property type="project" value="TreeGrafter"/>
</dbReference>
<keyword evidence="8" id="KW-0282">Flagellum</keyword>
<evidence type="ECO:0000256" key="5">
    <source>
        <dbReference type="RuleBase" id="RU362066"/>
    </source>
</evidence>
<evidence type="ECO:0000259" key="6">
    <source>
        <dbReference type="Pfam" id="PF02465"/>
    </source>
</evidence>
<keyword evidence="4 5" id="KW-0975">Bacterial flagellum</keyword>
<accession>A0A399IUP1</accession>
<dbReference type="GO" id="GO:0005576">
    <property type="term" value="C:extracellular region"/>
    <property type="evidence" value="ECO:0007669"/>
    <property type="project" value="UniProtKB-SubCell"/>
</dbReference>
<dbReference type="InterPro" id="IPR003481">
    <property type="entry name" value="FliD_N"/>
</dbReference>
<comment type="similarity">
    <text evidence="1 5">Belongs to the FliD family.</text>
</comment>
<dbReference type="Proteomes" id="UP000265930">
    <property type="component" value="Unassembled WGS sequence"/>
</dbReference>
<dbReference type="GO" id="GO:0009424">
    <property type="term" value="C:bacterial-type flagellum hook"/>
    <property type="evidence" value="ECO:0007669"/>
    <property type="project" value="UniProtKB-UniRule"/>
</dbReference>
<dbReference type="EMBL" id="QXDJ01000001">
    <property type="protein sequence ID" value="RII36197.1"/>
    <property type="molecule type" value="Genomic_DNA"/>
</dbReference>
<proteinExistence type="inferred from homology"/>
<keyword evidence="5" id="KW-0964">Secreted</keyword>
<feature type="domain" description="Flagellar hook-associated protein 2 N-terminal" evidence="6">
    <location>
        <begin position="21"/>
        <end position="123"/>
    </location>
</feature>
<dbReference type="AlphaFoldDB" id="A0A399IUP1"/>
<comment type="function">
    <text evidence="5">Required for morphogenesis and for the elongation of the flagellar filament by facilitating polymerization of the flagellin monomers at the tip of growing filament. Forms a capping structure, which prevents flagellin subunits (transported through the central channel of the flagellum) from leaking out without polymerization at the distal end.</text>
</comment>
<comment type="subunit">
    <text evidence="2 5">Homopentamer.</text>
</comment>
<evidence type="ECO:0000259" key="7">
    <source>
        <dbReference type="Pfam" id="PF07195"/>
    </source>
</evidence>
<evidence type="ECO:0000256" key="1">
    <source>
        <dbReference type="ARBA" id="ARBA00009764"/>
    </source>
</evidence>
<protein>
    <recommendedName>
        <fullName evidence="5">Flagellar hook-associated protein 2</fullName>
        <shortName evidence="5">HAP2</shortName>
    </recommendedName>
    <alternativeName>
        <fullName evidence="5">Flagellar cap protein</fullName>
    </alternativeName>
</protein>
<sequence length="560" mass="59439">MSTVSSTSSSTNVLRITGMATGLDVDSMVEKLMAAEKTKVDKVKQEQQIIEWKQEAYQDIIKDIKDLQSSFYDVTSSDKNILSSSNFAGFNVTGGNNAVANITAGTGAKVGNYTVKVTALASGAGISNTLSGKALSTKLTDIDTLDNTDLTGSITLNLKVNGGSDVIPITLDNSSGDKTIGDLVTAINSQGSGNVKASFSELTGKFSLTTTTTGNTASLTIDSGTSTDLSKVIGFDPAGPFPWSVTNSSSGAVIGSATAVKSANADVTITPPGETVGIPVTNQTTNVFTIDGMNYNLSGVGTSTITVGADNDKVYDKIKGFIDKYNAIVDKIQTKLTEKKNLSYKPLTDTQKEAMKDTEITNWETKAKQGILRDDDNLKKMLNDLRSAFTTPVDGTSFSMVKYGSNSIGLDFGSDRTKPQHIDITDSSKLKAAIATKGDEILKFFTNVSTSSDATTANSENGILTRIKSVLENNVGKTGISYNNAVLTKYANKQDDFSINGTSGSNTLPNQIYQKQQLIDTLNKSLSKKQESYYQKFAKLESAMNTLNSQQASLSQLSGS</sequence>
<evidence type="ECO:0000256" key="2">
    <source>
        <dbReference type="ARBA" id="ARBA00011255"/>
    </source>
</evidence>
<comment type="caution">
    <text evidence="8">The sequence shown here is derived from an EMBL/GenBank/DDBJ whole genome shotgun (WGS) entry which is preliminary data.</text>
</comment>
<keyword evidence="3" id="KW-0175">Coiled coil</keyword>
<evidence type="ECO:0000313" key="9">
    <source>
        <dbReference type="Proteomes" id="UP000265930"/>
    </source>
</evidence>
<evidence type="ECO:0000313" key="8">
    <source>
        <dbReference type="EMBL" id="RII36197.1"/>
    </source>
</evidence>
<evidence type="ECO:0000256" key="4">
    <source>
        <dbReference type="ARBA" id="ARBA00023143"/>
    </source>
</evidence>
<reference evidence="8 9" key="1">
    <citation type="submission" date="2018-08" db="EMBL/GenBank/DDBJ databases">
        <title>Genome of Clostridium chromiireducens C1, DSM12136.</title>
        <authorList>
            <person name="Xing M."/>
            <person name="Wei Y."/>
            <person name="Ang E.L."/>
            <person name="Zhao H."/>
            <person name="Zhang Y."/>
        </authorList>
    </citation>
    <scope>NUCLEOTIDE SEQUENCE [LARGE SCALE GENOMIC DNA]</scope>
    <source>
        <strain evidence="8 9">C1</strain>
    </source>
</reference>
<feature type="domain" description="Flagellar hook-associated protein 2 C-terminal" evidence="7">
    <location>
        <begin position="277"/>
        <end position="549"/>
    </location>
</feature>
<dbReference type="GO" id="GO:0007155">
    <property type="term" value="P:cell adhesion"/>
    <property type="evidence" value="ECO:0007669"/>
    <property type="project" value="InterPro"/>
</dbReference>
<dbReference type="InterPro" id="IPR010809">
    <property type="entry name" value="FliD_C"/>
</dbReference>
<dbReference type="Pfam" id="PF07195">
    <property type="entry name" value="FliD_C"/>
    <property type="match status" value="1"/>
</dbReference>
<keyword evidence="8" id="KW-0966">Cell projection</keyword>
<dbReference type="PANTHER" id="PTHR30288">
    <property type="entry name" value="FLAGELLAR CAP/ASSEMBLY PROTEIN FLID"/>
    <property type="match status" value="1"/>
</dbReference>
<dbReference type="RefSeq" id="WP_119365589.1">
    <property type="nucleotide sequence ID" value="NZ_QXDJ01000001.1"/>
</dbReference>